<name>A0A2S0K1E7_LYSSH</name>
<dbReference type="Proteomes" id="UP000238825">
    <property type="component" value="Chromosome"/>
</dbReference>
<dbReference type="SUPFAM" id="SSF160631">
    <property type="entry name" value="SMI1/KNR4-like"/>
    <property type="match status" value="1"/>
</dbReference>
<reference evidence="3 5" key="2">
    <citation type="submission" date="2018-06" db="EMBL/GenBank/DDBJ databases">
        <authorList>
            <consortium name="Pathogen Informatics"/>
            <person name="Doyle S."/>
        </authorList>
    </citation>
    <scope>NUCLEOTIDE SEQUENCE [LARGE SCALE GENOMIC DNA]</scope>
    <source>
        <strain evidence="3 5">NCTC10338</strain>
    </source>
</reference>
<evidence type="ECO:0000313" key="4">
    <source>
        <dbReference type="Proteomes" id="UP000238825"/>
    </source>
</evidence>
<evidence type="ECO:0000313" key="2">
    <source>
        <dbReference type="EMBL" id="AVK97177.1"/>
    </source>
</evidence>
<protein>
    <recommendedName>
        <fullName evidence="1">Knr4/Smi1-like domain-containing protein</fullName>
    </recommendedName>
</protein>
<dbReference type="Proteomes" id="UP000255295">
    <property type="component" value="Unassembled WGS sequence"/>
</dbReference>
<feature type="domain" description="Knr4/Smi1-like" evidence="1">
    <location>
        <begin position="19"/>
        <end position="151"/>
    </location>
</feature>
<accession>A0A2S0K1E7</accession>
<sequence>MSFEKLKYILPESISRKFPYNVCEWEEVESKLGVVLPSDYKKLINLYGSCTIGGFIMIYSPFTKNENINLLNQQKINKEAYLTLKVNFPEDFPYEVFPSNGGGLLPWGRTENGDTLNWIVDINQRDWVILVDDNSGNYFKYKGSMSEFLYDILSENIICPIFPDDFPNK</sequence>
<dbReference type="InterPro" id="IPR037883">
    <property type="entry name" value="Knr4/Smi1-like_sf"/>
</dbReference>
<proteinExistence type="predicted"/>
<dbReference type="SMART" id="SM00860">
    <property type="entry name" value="SMI1_KNR4"/>
    <property type="match status" value="1"/>
</dbReference>
<gene>
    <name evidence="2" type="ORF">LS41612_13345</name>
    <name evidence="3" type="ORF">NCTC10338_02031</name>
</gene>
<dbReference type="AlphaFoldDB" id="A0A2S0K1E7"/>
<organism evidence="2 4">
    <name type="scientific">Lysinibacillus sphaericus</name>
    <name type="common">Bacillus sphaericus</name>
    <dbReference type="NCBI Taxonomy" id="1421"/>
    <lineage>
        <taxon>Bacteria</taxon>
        <taxon>Bacillati</taxon>
        <taxon>Bacillota</taxon>
        <taxon>Bacilli</taxon>
        <taxon>Bacillales</taxon>
        <taxon>Bacillaceae</taxon>
        <taxon>Lysinibacillus</taxon>
    </lineage>
</organism>
<dbReference type="GeneID" id="48277179"/>
<evidence type="ECO:0000259" key="1">
    <source>
        <dbReference type="SMART" id="SM00860"/>
    </source>
</evidence>
<dbReference type="EMBL" id="UFSZ01000001">
    <property type="protein sequence ID" value="SUV16944.1"/>
    <property type="molecule type" value="Genomic_DNA"/>
</dbReference>
<evidence type="ECO:0000313" key="3">
    <source>
        <dbReference type="EMBL" id="SUV16944.1"/>
    </source>
</evidence>
<dbReference type="RefSeq" id="WP_024363661.1">
    <property type="nucleotide sequence ID" value="NZ_BJNS01000062.1"/>
</dbReference>
<dbReference type="Pfam" id="PF14568">
    <property type="entry name" value="SUKH_6"/>
    <property type="match status" value="1"/>
</dbReference>
<evidence type="ECO:0000313" key="5">
    <source>
        <dbReference type="Proteomes" id="UP000255295"/>
    </source>
</evidence>
<dbReference type="InterPro" id="IPR018958">
    <property type="entry name" value="Knr4/Smi1-like_dom"/>
</dbReference>
<dbReference type="EMBL" id="CP019980">
    <property type="protein sequence ID" value="AVK97177.1"/>
    <property type="molecule type" value="Genomic_DNA"/>
</dbReference>
<dbReference type="Gene3D" id="3.40.1580.10">
    <property type="entry name" value="SMI1/KNR4-like"/>
    <property type="match status" value="1"/>
</dbReference>
<reference evidence="2 4" key="1">
    <citation type="submission" date="2017-03" db="EMBL/GenBank/DDBJ databases">
        <title>The whole genome sequencing and assembly of Lysinibacillus sphaericus DSM 28T strain.</title>
        <authorList>
            <person name="Lee Y.-J."/>
            <person name="Yi H."/>
            <person name="Bahn Y.-S."/>
            <person name="Kim J.F."/>
            <person name="Lee D.-W."/>
        </authorList>
    </citation>
    <scope>NUCLEOTIDE SEQUENCE [LARGE SCALE GENOMIC DNA]</scope>
    <source>
        <strain evidence="2 4">DSM 28</strain>
    </source>
</reference>